<keyword evidence="7" id="KW-1185">Reference proteome</keyword>
<evidence type="ECO:0000256" key="1">
    <source>
        <dbReference type="ARBA" id="ARBA00022729"/>
    </source>
</evidence>
<feature type="chain" id="PRO_5046337434" description="Calx-beta domain-containing protein" evidence="4">
    <location>
        <begin position="26"/>
        <end position="1252"/>
    </location>
</feature>
<reference evidence="7" key="1">
    <citation type="journal article" date="2019" name="Int. J. Syst. Evol. Microbiol.">
        <title>The Global Catalogue of Microorganisms (GCM) 10K type strain sequencing project: providing services to taxonomists for standard genome sequencing and annotation.</title>
        <authorList>
            <consortium name="The Broad Institute Genomics Platform"/>
            <consortium name="The Broad Institute Genome Sequencing Center for Infectious Disease"/>
            <person name="Wu L."/>
            <person name="Ma J."/>
        </authorList>
    </citation>
    <scope>NUCLEOTIDE SEQUENCE [LARGE SCALE GENOMIC DNA]</scope>
    <source>
        <strain evidence="7">JCM 18053</strain>
    </source>
</reference>
<dbReference type="InterPro" id="IPR003644">
    <property type="entry name" value="Calx_beta"/>
</dbReference>
<protein>
    <recommendedName>
        <fullName evidence="5">Calx-beta domain-containing protein</fullName>
    </recommendedName>
</protein>
<dbReference type="SUPFAM" id="SSF51126">
    <property type="entry name" value="Pectin lyase-like"/>
    <property type="match status" value="1"/>
</dbReference>
<feature type="signal peptide" evidence="4">
    <location>
        <begin position="1"/>
        <end position="25"/>
    </location>
</feature>
<keyword evidence="1 4" id="KW-0732">Signal</keyword>
<dbReference type="Pfam" id="PF24251">
    <property type="entry name" value="DUF7453"/>
    <property type="match status" value="1"/>
</dbReference>
<keyword evidence="2" id="KW-0677">Repeat</keyword>
<dbReference type="NCBIfam" id="NF041518">
    <property type="entry name" value="choice_anch_Q"/>
    <property type="match status" value="1"/>
</dbReference>
<dbReference type="InterPro" id="IPR006626">
    <property type="entry name" value="PbH1"/>
</dbReference>
<dbReference type="Gene3D" id="2.160.20.10">
    <property type="entry name" value="Single-stranded right-handed beta-helix, Pectin lyase-like"/>
    <property type="match status" value="1"/>
</dbReference>
<organism evidence="6 7">
    <name type="scientific">Prosthecobacter algae</name>
    <dbReference type="NCBI Taxonomy" id="1144682"/>
    <lineage>
        <taxon>Bacteria</taxon>
        <taxon>Pseudomonadati</taxon>
        <taxon>Verrucomicrobiota</taxon>
        <taxon>Verrucomicrobiia</taxon>
        <taxon>Verrucomicrobiales</taxon>
        <taxon>Verrucomicrobiaceae</taxon>
        <taxon>Prosthecobacter</taxon>
    </lineage>
</organism>
<dbReference type="NCBIfam" id="TIGR05002">
    <property type="entry name" value="NxxGxxAF_repeat"/>
    <property type="match status" value="4"/>
</dbReference>
<dbReference type="InterPro" id="IPR059226">
    <property type="entry name" value="Choice_anch_Q_dom"/>
</dbReference>
<feature type="domain" description="Calx-beta" evidence="5">
    <location>
        <begin position="517"/>
        <end position="615"/>
    </location>
</feature>
<dbReference type="InterPro" id="IPR038081">
    <property type="entry name" value="CalX-like_sf"/>
</dbReference>
<evidence type="ECO:0000313" key="7">
    <source>
        <dbReference type="Proteomes" id="UP001499852"/>
    </source>
</evidence>
<dbReference type="SMART" id="SM00710">
    <property type="entry name" value="PbH1"/>
    <property type="match status" value="4"/>
</dbReference>
<gene>
    <name evidence="6" type="ORF">GCM10023213_12810</name>
</gene>
<dbReference type="InterPro" id="IPR011050">
    <property type="entry name" value="Pectin_lyase_fold/virulence"/>
</dbReference>
<evidence type="ECO:0000256" key="3">
    <source>
        <dbReference type="ARBA" id="ARBA00022837"/>
    </source>
</evidence>
<evidence type="ECO:0000259" key="5">
    <source>
        <dbReference type="Pfam" id="PF03160"/>
    </source>
</evidence>
<evidence type="ECO:0000256" key="4">
    <source>
        <dbReference type="SAM" id="SignalP"/>
    </source>
</evidence>
<dbReference type="InterPro" id="IPR055876">
    <property type="entry name" value="DUF7453"/>
</dbReference>
<dbReference type="Pfam" id="PF03160">
    <property type="entry name" value="Calx-beta"/>
    <property type="match status" value="2"/>
</dbReference>
<feature type="domain" description="Calx-beta" evidence="5">
    <location>
        <begin position="650"/>
        <end position="728"/>
    </location>
</feature>
<keyword evidence="3" id="KW-0106">Calcium</keyword>
<name>A0ABP9P4K6_9BACT</name>
<dbReference type="InterPro" id="IPR012334">
    <property type="entry name" value="Pectin_lyas_fold"/>
</dbReference>
<dbReference type="SUPFAM" id="SSF141072">
    <property type="entry name" value="CalX-like"/>
    <property type="match status" value="2"/>
</dbReference>
<proteinExistence type="predicted"/>
<accession>A0ABP9P4K6</accession>
<sequence length="1252" mass="125072">MTRSLTDKLLKSVFFLLLMAGALHGQVPTFVVSNGNNSGAGSLRQAIADANVAGGNPTITFDAAAFATPQVITLASSLSVTTSMTVQGPGAGLVTISGNNSVRVWVVSGGASFTLRDVTVSNGSDTGGAGLLIGSTCNLTLFQCVISNNVSSATGGGILHQGGGGTITIDRSSFIANATSSSTGGAGIESAAVTNRISNTTFSGQLADTSGACYRNSGAGVASFFTNCTFSGNTAAATGGGAIRIQTGIGNLLVLNHCTITNNRAVTGTGGGISVASGVPLLLNNCLVADNYIGGFPSTTRSDVNGPILEASSNNLIGSDSDITGISNGTNGNILGTAGVPVDPLVGVLSDNGGPTQTHALLQGSPAINVGATPSETQSVFLSNNSGGTFTLTFNGQTTSSLSGTSTAAVVQAALEALPAVGLGNVVVQRIGTRYVVTFTGILAAANQPELISNTVGGLTVTVSTFAEGELPAFDQRGSGFLRAVGVVDIGALEVERGFNILANTVTADEGTGGTSTAFNFTVSRIGSTVGATTVDYTVIGSGVNPANAADFGGTFPSGTVTIADGQISAPVTVINVSHDSLVENNETFEVVLSNPAALYTIATGTATSTITNDDTATVSIAKINDGGELAVPQDGLLRVTQSVVSASDTVLSYSVTGTATPSTDYTALSGSVTILAGQLTADIVVDVLNDANPSEVLETVIVTLTAVTGGSPGVALGSPTSATVDIAAEASSGSVTVPVSSLLGDTVTGNGAPGTDGTTNIGNFDILRRGGFFAENGDLVFPGSLQVGTGLPAVTLNNSQGIWKRTGSGLSLIARTGTVVPDIVGTVFDYLPIVPAITDAGEITILASLRIGVGGVTVNDDTGIWSEVGGGGLSLVLREGDAVPGLAGVLVGRLATGAYATATTGATTGETAFSVTFKGASTDTAILRASISGAAVSVQVVARENSPAPGTALQFGNIAGSYSDPARMDATGNLVFAALTKPGNKEGLWYQPVGGSLAKVLRADDIAPGTGGATFSRIQRPSIGSNGRIAFRAMLNANGDNSASLRNDGIWFGDAANPASFTCILRRGDTNATVTGLTATQKVGNVWGGWLSNGNRGAWKGWVDMDGNGTSAAPTDVHGIYANTSGTMELIVKVGDAAPGVAGATFTGFDLPLVGGQEQAAFLGIITGPGVTSANNQGLWCEGANGGGLSLVLRSGDVITTTQGAKTIQAIDFPGSGQTDRRWEQPVMDSNGRILMNVIFTDGSSSQLISP</sequence>
<evidence type="ECO:0000256" key="2">
    <source>
        <dbReference type="ARBA" id="ARBA00022737"/>
    </source>
</evidence>
<dbReference type="RefSeq" id="WP_345735536.1">
    <property type="nucleotide sequence ID" value="NZ_BAABIA010000002.1"/>
</dbReference>
<dbReference type="EMBL" id="BAABIA010000002">
    <property type="protein sequence ID" value="GAA5136924.1"/>
    <property type="molecule type" value="Genomic_DNA"/>
</dbReference>
<evidence type="ECO:0000313" key="6">
    <source>
        <dbReference type="EMBL" id="GAA5136924.1"/>
    </source>
</evidence>
<dbReference type="Proteomes" id="UP001499852">
    <property type="component" value="Unassembled WGS sequence"/>
</dbReference>
<dbReference type="Gene3D" id="2.60.40.2030">
    <property type="match status" value="2"/>
</dbReference>
<comment type="caution">
    <text evidence="6">The sequence shown here is derived from an EMBL/GenBank/DDBJ whole genome shotgun (WGS) entry which is preliminary data.</text>
</comment>